<accession>A0A6C0D6S2</accession>
<protein>
    <submittedName>
        <fullName evidence="1">Uncharacterized protein</fullName>
    </submittedName>
</protein>
<organism evidence="1">
    <name type="scientific">viral metagenome</name>
    <dbReference type="NCBI Taxonomy" id="1070528"/>
    <lineage>
        <taxon>unclassified sequences</taxon>
        <taxon>metagenomes</taxon>
        <taxon>organismal metagenomes</taxon>
    </lineage>
</organism>
<sequence length="259" mass="30039">MDINNIQKQISSWISQNQNKDISVPHIKIQVISDTCEGSETPVVGPGGVGVIPLDPPGPVSLYLWHTNPEYRAGNFLTRKNILRQFIVDLNGRFESELKGRQWNRKKAIEQLQEQDSSAVSPPLHTPELSKGISYVLGFQYMEVDEVHKKFFSYPEDLRTWSNEYPIYLVSIGCRSIYVKQNVEEARSFFKNWFFELEKTYKYQWCESSGTLKELKERYDSFHLVLPNKSKKEDYAAAVGKSETIRHINNEFNYITDIS</sequence>
<evidence type="ECO:0000313" key="1">
    <source>
        <dbReference type="EMBL" id="QHT12231.1"/>
    </source>
</evidence>
<proteinExistence type="predicted"/>
<reference evidence="1" key="1">
    <citation type="journal article" date="2020" name="Nature">
        <title>Giant virus diversity and host interactions through global metagenomics.</title>
        <authorList>
            <person name="Schulz F."/>
            <person name="Roux S."/>
            <person name="Paez-Espino D."/>
            <person name="Jungbluth S."/>
            <person name="Walsh D.A."/>
            <person name="Denef V.J."/>
            <person name="McMahon K.D."/>
            <person name="Konstantinidis K.T."/>
            <person name="Eloe-Fadrosh E.A."/>
            <person name="Kyrpides N.C."/>
            <person name="Woyke T."/>
        </authorList>
    </citation>
    <scope>NUCLEOTIDE SEQUENCE</scope>
    <source>
        <strain evidence="1">GVMAG-M-3300023174-129</strain>
    </source>
</reference>
<dbReference type="EMBL" id="MN739542">
    <property type="protein sequence ID" value="QHT12231.1"/>
    <property type="molecule type" value="Genomic_DNA"/>
</dbReference>
<name>A0A6C0D6S2_9ZZZZ</name>
<dbReference type="AlphaFoldDB" id="A0A6C0D6S2"/>